<evidence type="ECO:0000313" key="1">
    <source>
        <dbReference type="EMBL" id="KAG5553935.1"/>
    </source>
</evidence>
<organism evidence="1 2">
    <name type="scientific">Rhododendron griersonianum</name>
    <dbReference type="NCBI Taxonomy" id="479676"/>
    <lineage>
        <taxon>Eukaryota</taxon>
        <taxon>Viridiplantae</taxon>
        <taxon>Streptophyta</taxon>
        <taxon>Embryophyta</taxon>
        <taxon>Tracheophyta</taxon>
        <taxon>Spermatophyta</taxon>
        <taxon>Magnoliopsida</taxon>
        <taxon>eudicotyledons</taxon>
        <taxon>Gunneridae</taxon>
        <taxon>Pentapetalae</taxon>
        <taxon>asterids</taxon>
        <taxon>Ericales</taxon>
        <taxon>Ericaceae</taxon>
        <taxon>Ericoideae</taxon>
        <taxon>Rhodoreae</taxon>
        <taxon>Rhododendron</taxon>
    </lineage>
</organism>
<gene>
    <name evidence="1" type="ORF">RHGRI_011711</name>
</gene>
<dbReference type="AlphaFoldDB" id="A0AAV6KN65"/>
<keyword evidence="2" id="KW-1185">Reference proteome</keyword>
<reference evidence="1" key="1">
    <citation type="submission" date="2020-08" db="EMBL/GenBank/DDBJ databases">
        <title>Plant Genome Project.</title>
        <authorList>
            <person name="Zhang R.-G."/>
        </authorList>
    </citation>
    <scope>NUCLEOTIDE SEQUENCE</scope>
    <source>
        <strain evidence="1">WSP0</strain>
        <tissue evidence="1">Leaf</tissue>
    </source>
</reference>
<sequence>MPLSRVGMQMAGSFYLSAVPIVPGVALEIPGRSYATGVISKSSIVKSGSMHRTAPECILKRNRQRVFGMLLQPQLHHRLILNKRRRLISPGHQILRPRLRKPQLP</sequence>
<comment type="caution">
    <text evidence="1">The sequence shown here is derived from an EMBL/GenBank/DDBJ whole genome shotgun (WGS) entry which is preliminary data.</text>
</comment>
<protein>
    <submittedName>
        <fullName evidence="1">Uncharacterized protein</fullName>
    </submittedName>
</protein>
<evidence type="ECO:0000313" key="2">
    <source>
        <dbReference type="Proteomes" id="UP000823749"/>
    </source>
</evidence>
<name>A0AAV6KN65_9ERIC</name>
<proteinExistence type="predicted"/>
<accession>A0AAV6KN65</accession>
<dbReference type="EMBL" id="JACTNZ010000004">
    <property type="protein sequence ID" value="KAG5553935.1"/>
    <property type="molecule type" value="Genomic_DNA"/>
</dbReference>
<dbReference type="Proteomes" id="UP000823749">
    <property type="component" value="Chromosome 4"/>
</dbReference>